<proteinExistence type="predicted"/>
<evidence type="ECO:0000313" key="1">
    <source>
        <dbReference type="EMBL" id="KAJ2968325.1"/>
    </source>
</evidence>
<dbReference type="EMBL" id="JANJQO010002032">
    <property type="protein sequence ID" value="KAJ2968325.1"/>
    <property type="molecule type" value="Genomic_DNA"/>
</dbReference>
<name>A0ACC1MN02_9HYPO</name>
<reference evidence="1" key="1">
    <citation type="submission" date="2022-08" db="EMBL/GenBank/DDBJ databases">
        <title>Genome Sequence of Lecanicillium fungicola.</title>
        <authorList>
            <person name="Buettner E."/>
        </authorList>
    </citation>
    <scope>NUCLEOTIDE SEQUENCE</scope>
    <source>
        <strain evidence="1">Babe33</strain>
    </source>
</reference>
<gene>
    <name evidence="1" type="ORF">NQ176_g9233</name>
</gene>
<dbReference type="Proteomes" id="UP001143910">
    <property type="component" value="Unassembled WGS sequence"/>
</dbReference>
<sequence length="607" mass="66630">MAPSQPYLYSATASDDSRFPTSTFDPKAITRASWEPKPKRQPQNGPLVSFNAHPDSHETLQPRSPYKSLGSKTKASIKWVRGFQLFCRLLELNGALGILVLMILISNVNSITAWIMRITSGIAGLHSLYGIYHHSRSATARTPGSTAAYQLFSSMFDLVIASIYAYGAFSTNRYSHEWATLLNDQGLLYYMVPAVYYTIIGAGALHLVSFLTSIWLAITFQRISDMPPDMNPLESHLTARPSFHKRNKSSVTTYSADEKRLSTAHSSKHPSQASWDSFSYPRSVPFMHTRTHSEDTLVNSESHLNLPQRQYQIASSNISPRSSASAISSRMSVPRSSRGNYTEIALGDASPTRPQYVPNQGNGNGNGNGSPRAPKFTETWLPTDSLISRTNHRNREMAATSTSRQAHSSQSYAAIDQRYNGEDNESLSDYGDEENAEVNTARGTSSSPRHPDALRSHPTASPNIGSSPKPTDTSRSRTRGSTRPSSSSSRPTTAWTATKLSAKSALSEISSNERLNQATRGLGADRSPWANKPDLRPPPSITGDEFYSRSYGELRPATPPVMVGDTRKISSGNDYHKMSTAAERRRVSGKVAEEGMAGNRFTIGYAT</sequence>
<organism evidence="1 2">
    <name type="scientific">Zarea fungicola</name>
    <dbReference type="NCBI Taxonomy" id="93591"/>
    <lineage>
        <taxon>Eukaryota</taxon>
        <taxon>Fungi</taxon>
        <taxon>Dikarya</taxon>
        <taxon>Ascomycota</taxon>
        <taxon>Pezizomycotina</taxon>
        <taxon>Sordariomycetes</taxon>
        <taxon>Hypocreomycetidae</taxon>
        <taxon>Hypocreales</taxon>
        <taxon>Cordycipitaceae</taxon>
        <taxon>Zarea</taxon>
    </lineage>
</organism>
<keyword evidence="2" id="KW-1185">Reference proteome</keyword>
<comment type="caution">
    <text evidence="1">The sequence shown here is derived from an EMBL/GenBank/DDBJ whole genome shotgun (WGS) entry which is preliminary data.</text>
</comment>
<evidence type="ECO:0000313" key="2">
    <source>
        <dbReference type="Proteomes" id="UP001143910"/>
    </source>
</evidence>
<accession>A0ACC1MN02</accession>
<protein>
    <submittedName>
        <fullName evidence="1">Uncharacterized protein</fullName>
    </submittedName>
</protein>